<sequence>MEEKQLYYVNLNPISMDVINPTPVNDGQLIEYEIEATEAEKKAFEDLLHEVQSHDVELGNLFSFRHFDDEKVDRDRNEYQRGLNDVFEEIYRLGTPITKERIKEIHMINDDAYPVSDKDETDTNL</sequence>
<evidence type="ECO:0000313" key="1">
    <source>
        <dbReference type="EMBL" id="GAE37539.1"/>
    </source>
</evidence>
<comment type="caution">
    <text evidence="1">The sequence shown here is derived from an EMBL/GenBank/DDBJ whole genome shotgun (WGS) entry which is preliminary data.</text>
</comment>
<accession>W4R1X3</accession>
<dbReference type="eggNOG" id="ENOG502ZTN7">
    <property type="taxonomic scope" value="Bacteria"/>
</dbReference>
<organism evidence="1 2">
    <name type="scientific">Halalkalibacter akibai (strain ATCC 43226 / DSM 21942 / CIP 109018 / JCM 9157 / 1139)</name>
    <name type="common">Bacillus akibai</name>
    <dbReference type="NCBI Taxonomy" id="1236973"/>
    <lineage>
        <taxon>Bacteria</taxon>
        <taxon>Bacillati</taxon>
        <taxon>Bacillota</taxon>
        <taxon>Bacilli</taxon>
        <taxon>Bacillales</taxon>
        <taxon>Bacillaceae</taxon>
        <taxon>Halalkalibacter</taxon>
    </lineage>
</organism>
<dbReference type="EMBL" id="BAUV01000084">
    <property type="protein sequence ID" value="GAE37539.1"/>
    <property type="molecule type" value="Genomic_DNA"/>
</dbReference>
<name>W4R1X3_HALA3</name>
<keyword evidence="2" id="KW-1185">Reference proteome</keyword>
<evidence type="ECO:0000313" key="2">
    <source>
        <dbReference type="Proteomes" id="UP000018896"/>
    </source>
</evidence>
<dbReference type="OrthoDB" id="2706506at2"/>
<protein>
    <submittedName>
        <fullName evidence="1">Uncharacterized protein</fullName>
    </submittedName>
</protein>
<dbReference type="AlphaFoldDB" id="W4R1X3"/>
<reference evidence="1 2" key="1">
    <citation type="journal article" date="2014" name="Genome Announc.">
        <title>Draft Genome Sequences of Three Alkaliphilic Bacillus Strains, Bacillus wakoensis JCM 9140T, Bacillus akibai JCM 9157T, and Bacillus hemicellulosilyticus JCM 9152T.</title>
        <authorList>
            <person name="Yuki M."/>
            <person name="Oshima K."/>
            <person name="Suda W."/>
            <person name="Oshida Y."/>
            <person name="Kitamura K."/>
            <person name="Iida T."/>
            <person name="Hattori M."/>
            <person name="Ohkuma M."/>
        </authorList>
    </citation>
    <scope>NUCLEOTIDE SEQUENCE [LARGE SCALE GENOMIC DNA]</scope>
    <source>
        <strain evidence="1 2">JCM 9157</strain>
    </source>
</reference>
<gene>
    <name evidence="1" type="ORF">JCM9157_4848</name>
</gene>
<dbReference type="Proteomes" id="UP000018896">
    <property type="component" value="Unassembled WGS sequence"/>
</dbReference>
<dbReference type="RefSeq" id="WP_052013315.1">
    <property type="nucleotide sequence ID" value="NZ_BAUV01000084.1"/>
</dbReference>
<proteinExistence type="predicted"/>